<dbReference type="RefSeq" id="WP_013924466.1">
    <property type="nucleotide sequence ID" value="NZ_JSAM01000009.1"/>
</dbReference>
<accession>A0A0C1C5N9</accession>
<protein>
    <recommendedName>
        <fullName evidence="3">NodB homology domain-containing protein</fullName>
    </recommendedName>
</protein>
<evidence type="ECO:0000313" key="2">
    <source>
        <dbReference type="Proteomes" id="UP000031307"/>
    </source>
</evidence>
<dbReference type="InterPro" id="IPR011330">
    <property type="entry name" value="Glyco_hydro/deAcase_b/a-brl"/>
</dbReference>
<dbReference type="AlphaFoldDB" id="A0A0C1C5N9"/>
<evidence type="ECO:0008006" key="3">
    <source>
        <dbReference type="Google" id="ProtNLM"/>
    </source>
</evidence>
<dbReference type="Proteomes" id="UP000031307">
    <property type="component" value="Unassembled WGS sequence"/>
</dbReference>
<gene>
    <name evidence="1" type="ORF">DB43_DO00090</name>
</gene>
<name>A0A0C1C5N9_9BACT</name>
<dbReference type="GO" id="GO:0005975">
    <property type="term" value="P:carbohydrate metabolic process"/>
    <property type="evidence" value="ECO:0007669"/>
    <property type="project" value="InterPro"/>
</dbReference>
<comment type="caution">
    <text evidence="1">The sequence shown here is derived from an EMBL/GenBank/DDBJ whole genome shotgun (WGS) entry which is preliminary data.</text>
</comment>
<evidence type="ECO:0000313" key="1">
    <source>
        <dbReference type="EMBL" id="KIA78716.1"/>
    </source>
</evidence>
<proteinExistence type="predicted"/>
<dbReference type="EMBL" id="JSAM01000009">
    <property type="protein sequence ID" value="KIA78716.1"/>
    <property type="molecule type" value="Genomic_DNA"/>
</dbReference>
<organism evidence="1 2">
    <name type="scientific">Parachlamydia acanthamoebae</name>
    <dbReference type="NCBI Taxonomy" id="83552"/>
    <lineage>
        <taxon>Bacteria</taxon>
        <taxon>Pseudomonadati</taxon>
        <taxon>Chlamydiota</taxon>
        <taxon>Chlamydiia</taxon>
        <taxon>Parachlamydiales</taxon>
        <taxon>Parachlamydiaceae</taxon>
        <taxon>Parachlamydia</taxon>
    </lineage>
</organism>
<dbReference type="InterPro" id="IPR049591">
    <property type="entry name" value="CE4_u4-like"/>
</dbReference>
<dbReference type="PATRIC" id="fig|83552.4.peg.65"/>
<dbReference type="Gene3D" id="3.20.20.370">
    <property type="entry name" value="Glycoside hydrolase/deacetylase"/>
    <property type="match status" value="1"/>
</dbReference>
<dbReference type="SUPFAM" id="SSF88713">
    <property type="entry name" value="Glycoside hydrolase/deacetylase"/>
    <property type="match status" value="1"/>
</dbReference>
<dbReference type="OMA" id="PWNRIDA"/>
<reference evidence="1 2" key="1">
    <citation type="journal article" date="2014" name="Mol. Biol. Evol.">
        <title>Massive expansion of Ubiquitination-related gene families within the Chlamydiae.</title>
        <authorList>
            <person name="Domman D."/>
            <person name="Collingro A."/>
            <person name="Lagkouvardos I."/>
            <person name="Gehre L."/>
            <person name="Weinmaier T."/>
            <person name="Rattei T."/>
            <person name="Subtil A."/>
            <person name="Horn M."/>
        </authorList>
    </citation>
    <scope>NUCLEOTIDE SEQUENCE [LARGE SCALE GENOMIC DNA]</scope>
    <source>
        <strain evidence="1 2">OEW1</strain>
    </source>
</reference>
<dbReference type="CDD" id="cd10928">
    <property type="entry name" value="CE4_u4"/>
    <property type="match status" value="1"/>
</dbReference>
<sequence length="220" mass="25561">MKIFFRDDDLGWNRERFQKLLNLFASHQTKLNVAAIPRSCEELYLPKTFADQQNILQIHTHGYAHVNRIPIGKRCEFDETRSLEDVEKEMGEGKEILEKLFPNLYFPAFTPPWNNLPDKFVPTLIKVGYKILSRSDASHTTPAVGIQNLDVALSLHSSKRKLYIPHTFILDEVRKSSLHPYGILLHHAMMDDLDFSFLDLLLKKLNEENVTAYFFSELQT</sequence>